<dbReference type="Proteomes" id="UP000658127">
    <property type="component" value="Unassembled WGS sequence"/>
</dbReference>
<evidence type="ECO:0000256" key="2">
    <source>
        <dbReference type="ARBA" id="ARBA00007362"/>
    </source>
</evidence>
<feature type="transmembrane region" description="Helical" evidence="6">
    <location>
        <begin position="236"/>
        <end position="255"/>
    </location>
</feature>
<evidence type="ECO:0000256" key="6">
    <source>
        <dbReference type="SAM" id="Phobius"/>
    </source>
</evidence>
<evidence type="ECO:0000313" key="9">
    <source>
        <dbReference type="Proteomes" id="UP000658127"/>
    </source>
</evidence>
<dbReference type="PANTHER" id="PTHR32322">
    <property type="entry name" value="INNER MEMBRANE TRANSPORTER"/>
    <property type="match status" value="1"/>
</dbReference>
<dbReference type="RefSeq" id="WP_189031538.1">
    <property type="nucleotide sequence ID" value="NZ_BMNE01000005.1"/>
</dbReference>
<dbReference type="SUPFAM" id="SSF103481">
    <property type="entry name" value="Multidrug resistance efflux transporter EmrE"/>
    <property type="match status" value="2"/>
</dbReference>
<feature type="transmembrane region" description="Helical" evidence="6">
    <location>
        <begin position="33"/>
        <end position="54"/>
    </location>
</feature>
<name>A0ABQ2KRB7_9NOCA</name>
<evidence type="ECO:0000259" key="7">
    <source>
        <dbReference type="Pfam" id="PF00892"/>
    </source>
</evidence>
<dbReference type="InterPro" id="IPR050638">
    <property type="entry name" value="AA-Vitamin_Transporters"/>
</dbReference>
<feature type="transmembrane region" description="Helical" evidence="6">
    <location>
        <begin position="206"/>
        <end position="229"/>
    </location>
</feature>
<feature type="transmembrane region" description="Helical" evidence="6">
    <location>
        <begin position="123"/>
        <end position="140"/>
    </location>
</feature>
<proteinExistence type="inferred from homology"/>
<dbReference type="EMBL" id="BMNE01000005">
    <property type="protein sequence ID" value="GGN87793.1"/>
    <property type="molecule type" value="Genomic_DNA"/>
</dbReference>
<comment type="similarity">
    <text evidence="2">Belongs to the EamA transporter family.</text>
</comment>
<gene>
    <name evidence="8" type="ORF">GCM10011610_44450</name>
</gene>
<evidence type="ECO:0000256" key="3">
    <source>
        <dbReference type="ARBA" id="ARBA00022692"/>
    </source>
</evidence>
<evidence type="ECO:0000313" key="8">
    <source>
        <dbReference type="EMBL" id="GGN87793.1"/>
    </source>
</evidence>
<feature type="transmembrane region" description="Helical" evidence="6">
    <location>
        <begin position="146"/>
        <end position="165"/>
    </location>
</feature>
<feature type="transmembrane region" description="Helical" evidence="6">
    <location>
        <begin position="7"/>
        <end position="27"/>
    </location>
</feature>
<reference evidence="9" key="1">
    <citation type="journal article" date="2019" name="Int. J. Syst. Evol. Microbiol.">
        <title>The Global Catalogue of Microorganisms (GCM) 10K type strain sequencing project: providing services to taxonomists for standard genome sequencing and annotation.</title>
        <authorList>
            <consortium name="The Broad Institute Genomics Platform"/>
            <consortium name="The Broad Institute Genome Sequencing Center for Infectious Disease"/>
            <person name="Wu L."/>
            <person name="Ma J."/>
        </authorList>
    </citation>
    <scope>NUCLEOTIDE SEQUENCE [LARGE SCALE GENOMIC DNA]</scope>
    <source>
        <strain evidence="9">CGMCC 4.7329</strain>
    </source>
</reference>
<feature type="transmembrane region" description="Helical" evidence="6">
    <location>
        <begin position="172"/>
        <end position="194"/>
    </location>
</feature>
<evidence type="ECO:0000256" key="4">
    <source>
        <dbReference type="ARBA" id="ARBA00022989"/>
    </source>
</evidence>
<dbReference type="InterPro" id="IPR037185">
    <property type="entry name" value="EmrE-like"/>
</dbReference>
<feature type="transmembrane region" description="Helical" evidence="6">
    <location>
        <begin position="261"/>
        <end position="278"/>
    </location>
</feature>
<evidence type="ECO:0000256" key="1">
    <source>
        <dbReference type="ARBA" id="ARBA00004141"/>
    </source>
</evidence>
<keyword evidence="9" id="KW-1185">Reference proteome</keyword>
<evidence type="ECO:0000256" key="5">
    <source>
        <dbReference type="ARBA" id="ARBA00023136"/>
    </source>
</evidence>
<feature type="domain" description="EamA" evidence="7">
    <location>
        <begin position="5"/>
        <end position="135"/>
    </location>
</feature>
<keyword evidence="4 6" id="KW-1133">Transmembrane helix</keyword>
<accession>A0ABQ2KRB7</accession>
<feature type="transmembrane region" description="Helical" evidence="6">
    <location>
        <begin position="66"/>
        <end position="85"/>
    </location>
</feature>
<dbReference type="InterPro" id="IPR000620">
    <property type="entry name" value="EamA_dom"/>
</dbReference>
<dbReference type="Pfam" id="PF00892">
    <property type="entry name" value="EamA"/>
    <property type="match status" value="2"/>
</dbReference>
<sequence>MSKRGWVLFLALGVIWGVPYAMIRIAVESVDPVVVAFGRTAIGGLLLLPIALYTNAFRGIAARWRMLLAYTAVEIVGPWVLLGYAEKTLHSSTVGLLVAAVPLIAIVIVTLLGHDRFDGRRTIGLLIGFAGVATLVGLDLDLTDPAALAAVAVTTIGYAIGPIIYDRTLADLPALGVVTASLLLAALVYTPFTAASWPAHIPADAAWSVLGLAVICTAIAFLVFFALIAEVGPARATVITYINPAVAIVLGVAALGEPLTIGMAIGFPLVVIGSIIGTRSATRVKDRLPAPADSC</sequence>
<protein>
    <submittedName>
        <fullName evidence="8">Membrane protein</fullName>
    </submittedName>
</protein>
<keyword evidence="5 6" id="KW-0472">Membrane</keyword>
<feature type="domain" description="EamA" evidence="7">
    <location>
        <begin position="149"/>
        <end position="276"/>
    </location>
</feature>
<comment type="caution">
    <text evidence="8">The sequence shown here is derived from an EMBL/GenBank/DDBJ whole genome shotgun (WGS) entry which is preliminary data.</text>
</comment>
<dbReference type="PANTHER" id="PTHR32322:SF2">
    <property type="entry name" value="EAMA DOMAIN-CONTAINING PROTEIN"/>
    <property type="match status" value="1"/>
</dbReference>
<comment type="subcellular location">
    <subcellularLocation>
        <location evidence="1">Membrane</location>
        <topology evidence="1">Multi-pass membrane protein</topology>
    </subcellularLocation>
</comment>
<feature type="transmembrane region" description="Helical" evidence="6">
    <location>
        <begin position="91"/>
        <end position="111"/>
    </location>
</feature>
<keyword evidence="3 6" id="KW-0812">Transmembrane</keyword>
<organism evidence="8 9">
    <name type="scientific">Nocardia rhizosphaerihabitans</name>
    <dbReference type="NCBI Taxonomy" id="1691570"/>
    <lineage>
        <taxon>Bacteria</taxon>
        <taxon>Bacillati</taxon>
        <taxon>Actinomycetota</taxon>
        <taxon>Actinomycetes</taxon>
        <taxon>Mycobacteriales</taxon>
        <taxon>Nocardiaceae</taxon>
        <taxon>Nocardia</taxon>
    </lineage>
</organism>